<dbReference type="GO" id="GO:0005507">
    <property type="term" value="F:copper ion binding"/>
    <property type="evidence" value="ECO:0007669"/>
    <property type="project" value="InterPro"/>
</dbReference>
<keyword evidence="4" id="KW-0560">Oxidoreductase</keyword>
<evidence type="ECO:0000313" key="9">
    <source>
        <dbReference type="Proteomes" id="UP000008144"/>
    </source>
</evidence>
<gene>
    <name evidence="8" type="primary">LOC100179801</name>
</gene>
<dbReference type="Proteomes" id="UP000008144">
    <property type="component" value="Chromosome 1"/>
</dbReference>
<comment type="similarity">
    <text evidence="1">Belongs to the multicopper oxidase family.</text>
</comment>
<name>F6YQV7_CIOIN</name>
<feature type="chain" id="PRO_5014090310" description="ferroxidase" evidence="5">
    <location>
        <begin position="20"/>
        <end position="674"/>
    </location>
</feature>
<evidence type="ECO:0000259" key="6">
    <source>
        <dbReference type="Pfam" id="PF07731"/>
    </source>
</evidence>
<dbReference type="OMA" id="TIHRRTY"/>
<dbReference type="InterPro" id="IPR045087">
    <property type="entry name" value="Cu-oxidase_fam"/>
</dbReference>
<evidence type="ECO:0000256" key="4">
    <source>
        <dbReference type="ARBA" id="ARBA00023002"/>
    </source>
</evidence>
<reference evidence="8" key="3">
    <citation type="submission" date="2025-08" db="UniProtKB">
        <authorList>
            <consortium name="Ensembl"/>
        </authorList>
    </citation>
    <scope>IDENTIFICATION</scope>
</reference>
<dbReference type="GeneID" id="100179801"/>
<dbReference type="InterPro" id="IPR011707">
    <property type="entry name" value="Cu-oxidase-like_N"/>
</dbReference>
<reference evidence="8" key="2">
    <citation type="journal article" date="2008" name="Genome Biol.">
        <title>Improved genome assembly and evidence-based global gene model set for the chordate Ciona intestinalis: new insight into intron and operon populations.</title>
        <authorList>
            <person name="Satou Y."/>
            <person name="Mineta K."/>
            <person name="Ogasawara M."/>
            <person name="Sasakura Y."/>
            <person name="Shoguchi E."/>
            <person name="Ueno K."/>
            <person name="Yamada L."/>
            <person name="Matsumoto J."/>
            <person name="Wasserscheid J."/>
            <person name="Dewar K."/>
            <person name="Wiley G.B."/>
            <person name="Macmil S.L."/>
            <person name="Roe B.A."/>
            <person name="Zeller R.W."/>
            <person name="Hastings K.E."/>
            <person name="Lemaire P."/>
            <person name="Lindquist E."/>
            <person name="Endo T."/>
            <person name="Hotta K."/>
            <person name="Inaba K."/>
        </authorList>
    </citation>
    <scope>NUCLEOTIDE SEQUENCE [LARGE SCALE GENOMIC DNA]</scope>
    <source>
        <strain evidence="8">wild type</strain>
    </source>
</reference>
<dbReference type="GO" id="GO:0004322">
    <property type="term" value="F:ferroxidase activity"/>
    <property type="evidence" value="ECO:0007669"/>
    <property type="project" value="UniProtKB-EC"/>
</dbReference>
<dbReference type="Gene3D" id="2.60.40.420">
    <property type="entry name" value="Cupredoxins - blue copper proteins"/>
    <property type="match status" value="3"/>
</dbReference>
<dbReference type="EC" id="1.16.3.1" evidence="2"/>
<dbReference type="GO" id="GO:0016491">
    <property type="term" value="F:oxidoreductase activity"/>
    <property type="evidence" value="ECO:0000318"/>
    <property type="project" value="GO_Central"/>
</dbReference>
<dbReference type="AlphaFoldDB" id="F6YQV7"/>
<organism evidence="8 9">
    <name type="scientific">Ciona intestinalis</name>
    <name type="common">Transparent sea squirt</name>
    <name type="synonym">Ascidia intestinalis</name>
    <dbReference type="NCBI Taxonomy" id="7719"/>
    <lineage>
        <taxon>Eukaryota</taxon>
        <taxon>Metazoa</taxon>
        <taxon>Chordata</taxon>
        <taxon>Tunicata</taxon>
        <taxon>Ascidiacea</taxon>
        <taxon>Phlebobranchia</taxon>
        <taxon>Cionidae</taxon>
        <taxon>Ciona</taxon>
    </lineage>
</organism>
<dbReference type="SUPFAM" id="SSF49503">
    <property type="entry name" value="Cupredoxins"/>
    <property type="match status" value="2"/>
</dbReference>
<keyword evidence="3" id="KW-0479">Metal-binding</keyword>
<protein>
    <recommendedName>
        <fullName evidence="2">ferroxidase</fullName>
        <ecNumber evidence="2">1.16.3.1</ecNumber>
    </recommendedName>
</protein>
<sequence>MILATLFVVLLVGIYKTEGQCSHSAPCALMGGQNLASPQQLTSSGGSLSMTLTVQVSDIKIDWLTLHRRCYDGVFPGPTWRVKRGDVVNVTVVNTLGLPHKTEAPNQLRLPNTTNLHTHGLHISSKEPQDNVFVHIHPGESYTYSYQIDSENPSGTYWYHPHLHGATLLQVHSGMAGMIIVEDDADATTPSHLRAVSCPENCAHDIQLMFQPTLQYINNGGRGFANIQQTIQDNPNYRHNQYPVTAGGNLEEWLTNQANGIDHFTTNGQLWPQLAMTTTETKRFRMVNAGGSAILELLITDTSQQPTSACSVLEIAYDGVYLDEARTPLTGKTLLIPSGKVDWLVACGTAGTYELRSLSSNVDNLSIGGFQRLNQNLLTIVVTGTSSSITVPTSLPTRPSFVGDFRSLTQDQVFGRFVIEASPGTRLNRERFQSNTNYRFKAQLNTNQEWYLVNSDPGAAHPIHIHVNHFQVISYNSYTGPYSVSGRTGYVFFDQDNSVCAHQHSAYTGNENVQTPNNPLRYLGHDARWAAGGTGTLGYSEAGLFRDAILVPPLVNITIRFNAHKYTGEVVVHCHLLNHEDTGMMLTADIVDQGADLTASIPSGTAYPGTCKENDPYPFNACDSCPTTINTSSTTTTPAASPTETISLGGEAAFLTPRSWNFTVFLILGLLQLV</sequence>
<evidence type="ECO:0000256" key="3">
    <source>
        <dbReference type="ARBA" id="ARBA00022723"/>
    </source>
</evidence>
<evidence type="ECO:0000256" key="2">
    <source>
        <dbReference type="ARBA" id="ARBA00013107"/>
    </source>
</evidence>
<dbReference type="InParanoid" id="F6YQV7"/>
<keyword evidence="5" id="KW-0732">Signal</keyword>
<feature type="domain" description="Plastocyanin-like" evidence="6">
    <location>
        <begin position="428"/>
        <end position="588"/>
    </location>
</feature>
<dbReference type="InterPro" id="IPR002355">
    <property type="entry name" value="Cu_oxidase_Cu_BS"/>
</dbReference>
<reference evidence="8" key="4">
    <citation type="submission" date="2025-09" db="UniProtKB">
        <authorList>
            <consortium name="Ensembl"/>
        </authorList>
    </citation>
    <scope>IDENTIFICATION</scope>
</reference>
<dbReference type="OrthoDB" id="2121828at2759"/>
<dbReference type="HOGENOM" id="CLU_009100_3_1_1"/>
<accession>A0A1W2W9X4</accession>
<feature type="domain" description="Plastocyanin-like" evidence="7">
    <location>
        <begin position="70"/>
        <end position="185"/>
    </location>
</feature>
<dbReference type="GeneTree" id="ENSGT00440000034776"/>
<keyword evidence="9" id="KW-1185">Reference proteome</keyword>
<proteinExistence type="inferred from homology"/>
<dbReference type="PROSITE" id="PS00080">
    <property type="entry name" value="MULTICOPPER_OXIDASE2"/>
    <property type="match status" value="1"/>
</dbReference>
<feature type="signal peptide" evidence="5">
    <location>
        <begin position="1"/>
        <end position="19"/>
    </location>
</feature>
<evidence type="ECO:0000256" key="5">
    <source>
        <dbReference type="SAM" id="SignalP"/>
    </source>
</evidence>
<evidence type="ECO:0000259" key="7">
    <source>
        <dbReference type="Pfam" id="PF07732"/>
    </source>
</evidence>
<dbReference type="PANTHER" id="PTHR11709:SF518">
    <property type="entry name" value="MULTICOPPER OXIDASE"/>
    <property type="match status" value="1"/>
</dbReference>
<evidence type="ECO:0000256" key="1">
    <source>
        <dbReference type="ARBA" id="ARBA00010609"/>
    </source>
</evidence>
<accession>F6YQV7</accession>
<dbReference type="Pfam" id="PF07731">
    <property type="entry name" value="Cu-oxidase_2"/>
    <property type="match status" value="1"/>
</dbReference>
<dbReference type="KEGG" id="cin:100179801"/>
<dbReference type="CDD" id="cd13853">
    <property type="entry name" value="CuRO_1_Tth-MCO_like"/>
    <property type="match status" value="1"/>
</dbReference>
<reference evidence="9" key="1">
    <citation type="journal article" date="2002" name="Science">
        <title>The draft genome of Ciona intestinalis: insights into chordate and vertebrate origins.</title>
        <authorList>
            <person name="Dehal P."/>
            <person name="Satou Y."/>
            <person name="Campbell R.K."/>
            <person name="Chapman J."/>
            <person name="Degnan B."/>
            <person name="De Tomaso A."/>
            <person name="Davidson B."/>
            <person name="Di Gregorio A."/>
            <person name="Gelpke M."/>
            <person name="Goodstein D.M."/>
            <person name="Harafuji N."/>
            <person name="Hastings K.E."/>
            <person name="Ho I."/>
            <person name="Hotta K."/>
            <person name="Huang W."/>
            <person name="Kawashima T."/>
            <person name="Lemaire P."/>
            <person name="Martinez D."/>
            <person name="Meinertzhagen I.A."/>
            <person name="Necula S."/>
            <person name="Nonaka M."/>
            <person name="Putnam N."/>
            <person name="Rash S."/>
            <person name="Saiga H."/>
            <person name="Satake M."/>
            <person name="Terry A."/>
            <person name="Yamada L."/>
            <person name="Wang H.G."/>
            <person name="Awazu S."/>
            <person name="Azumi K."/>
            <person name="Boore J."/>
            <person name="Branno M."/>
            <person name="Chin-Bow S."/>
            <person name="DeSantis R."/>
            <person name="Doyle S."/>
            <person name="Francino P."/>
            <person name="Keys D.N."/>
            <person name="Haga S."/>
            <person name="Hayashi H."/>
            <person name="Hino K."/>
            <person name="Imai K.S."/>
            <person name="Inaba K."/>
            <person name="Kano S."/>
            <person name="Kobayashi K."/>
            <person name="Kobayashi M."/>
            <person name="Lee B.I."/>
            <person name="Makabe K.W."/>
            <person name="Manohar C."/>
            <person name="Matassi G."/>
            <person name="Medina M."/>
            <person name="Mochizuki Y."/>
            <person name="Mount S."/>
            <person name="Morishita T."/>
            <person name="Miura S."/>
            <person name="Nakayama A."/>
            <person name="Nishizaka S."/>
            <person name="Nomoto H."/>
            <person name="Ohta F."/>
            <person name="Oishi K."/>
            <person name="Rigoutsos I."/>
            <person name="Sano M."/>
            <person name="Sasaki A."/>
            <person name="Sasakura Y."/>
            <person name="Shoguchi E."/>
            <person name="Shin-i T."/>
            <person name="Spagnuolo A."/>
            <person name="Stainier D."/>
            <person name="Suzuki M.M."/>
            <person name="Tassy O."/>
            <person name="Takatori N."/>
            <person name="Tokuoka M."/>
            <person name="Yagi K."/>
            <person name="Yoshizaki F."/>
            <person name="Wada S."/>
            <person name="Zhang C."/>
            <person name="Hyatt P.D."/>
            <person name="Larimer F."/>
            <person name="Detter C."/>
            <person name="Doggett N."/>
            <person name="Glavina T."/>
            <person name="Hawkins T."/>
            <person name="Richardson P."/>
            <person name="Lucas S."/>
            <person name="Kohara Y."/>
            <person name="Levine M."/>
            <person name="Satoh N."/>
            <person name="Rokhsar D.S."/>
        </authorList>
    </citation>
    <scope>NUCLEOTIDE SEQUENCE [LARGE SCALE GENOMIC DNA]</scope>
</reference>
<evidence type="ECO:0000313" key="8">
    <source>
        <dbReference type="Ensembl" id="ENSCINP00000023148.2"/>
    </source>
</evidence>
<dbReference type="InterPro" id="IPR011706">
    <property type="entry name" value="Cu-oxidase_C"/>
</dbReference>
<dbReference type="Pfam" id="PF07732">
    <property type="entry name" value="Cu-oxidase_3"/>
    <property type="match status" value="1"/>
</dbReference>
<dbReference type="Ensembl" id="ENSCINT00000023394.2">
    <property type="protein sequence ID" value="ENSCINP00000023148.2"/>
    <property type="gene ID" value="ENSCING00000012386.2"/>
</dbReference>
<dbReference type="EMBL" id="EAAA01000422">
    <property type="status" value="NOT_ANNOTATED_CDS"/>
    <property type="molecule type" value="Genomic_DNA"/>
</dbReference>
<dbReference type="InterPro" id="IPR008972">
    <property type="entry name" value="Cupredoxin"/>
</dbReference>
<dbReference type="STRING" id="7719.ENSCINP00000023148"/>
<dbReference type="PANTHER" id="PTHR11709">
    <property type="entry name" value="MULTI-COPPER OXIDASE"/>
    <property type="match status" value="1"/>
</dbReference>